<evidence type="ECO:0000256" key="5">
    <source>
        <dbReference type="SAM" id="SignalP"/>
    </source>
</evidence>
<dbReference type="EMBL" id="OUNF01000018">
    <property type="protein sequence ID" value="SPP33687.1"/>
    <property type="molecule type" value="Genomic_DNA"/>
</dbReference>
<comment type="catalytic activity">
    <reaction evidence="1">
        <text>Hydrolyzes the link between N-acetylmuramoyl residues and L-amino acid residues in certain cell-wall glycopeptides.</text>
        <dbReference type="EC" id="3.5.1.28"/>
    </reaction>
</comment>
<dbReference type="InterPro" id="IPR051206">
    <property type="entry name" value="NAMLAA_amidase_2"/>
</dbReference>
<evidence type="ECO:0000256" key="2">
    <source>
        <dbReference type="ARBA" id="ARBA00011901"/>
    </source>
</evidence>
<dbReference type="GO" id="GO:0009254">
    <property type="term" value="P:peptidoglycan turnover"/>
    <property type="evidence" value="ECO:0007669"/>
    <property type="project" value="TreeGrafter"/>
</dbReference>
<feature type="chain" id="PRO_5017458082" description="N-acetylmuramoyl-L-alanine amidase" evidence="5">
    <location>
        <begin position="25"/>
        <end position="491"/>
    </location>
</feature>
<protein>
    <recommendedName>
        <fullName evidence="2">N-acetylmuramoyl-L-alanine amidase</fullName>
        <ecNumber evidence="2">3.5.1.28</ecNumber>
    </recommendedName>
</protein>
<keyword evidence="4" id="KW-0961">Cell wall biogenesis/degradation</keyword>
<feature type="domain" description="N-acetylmuramoyl-L-alanine amidase" evidence="6">
    <location>
        <begin position="55"/>
        <end position="188"/>
    </location>
</feature>
<dbReference type="GO" id="GO:0071555">
    <property type="term" value="P:cell wall organization"/>
    <property type="evidence" value="ECO:0007669"/>
    <property type="project" value="UniProtKB-KW"/>
</dbReference>
<evidence type="ECO:0000256" key="4">
    <source>
        <dbReference type="ARBA" id="ARBA00023316"/>
    </source>
</evidence>
<dbReference type="AlphaFoldDB" id="A0A3B0IWK9"/>
<dbReference type="GO" id="GO:0009253">
    <property type="term" value="P:peptidoglycan catabolic process"/>
    <property type="evidence" value="ECO:0007669"/>
    <property type="project" value="InterPro"/>
</dbReference>
<evidence type="ECO:0000256" key="3">
    <source>
        <dbReference type="ARBA" id="ARBA00022801"/>
    </source>
</evidence>
<evidence type="ECO:0000259" key="6">
    <source>
        <dbReference type="SMART" id="SM00644"/>
    </source>
</evidence>
<dbReference type="GO" id="GO:0008745">
    <property type="term" value="F:N-acetylmuramoyl-L-alanine amidase activity"/>
    <property type="evidence" value="ECO:0007669"/>
    <property type="project" value="UniProtKB-EC"/>
</dbReference>
<sequence length="491" mass="57394" precursor="true">MKLIVKKYLSVLFLLLLVAPLVYGQQSCLSDIENDFQDLKTSLKNPIFLDPAPSLNYDDREGKGVLMVVVHHTESPTLKSTKDALNFVGISVQLIVDRDGGITLMVPLEKRAWHAGVSYAKVQVDNVVEELRKLNDYSIGIEIVNTGLEPFPEEQMKSVKDLILYLMKRFKIRKDMIFSHAEIGTIVYNSAIEGYAMRKPDPHKLFDWELLEKSGIGLHIGDRISPQDARQKVREVLYKVGDKNENILKLKKRLNSFFYKILPWNDREGNMVFPDNNVNYSDEFDENFAWVINQFSMHHLPKKIRKDLPLKLEQEDILPEFLVKYSNLIFSEFLSLSNKTKLSLKPPFLNEEDYKHLLSSLAEYENNISSSAFATLMYKIKLYYDSYLRYNIRSSLYIPFRLNSFEKLDTLKNEILSFKSISPEKAIEVSNLINEFRSQVLSNFQNFEKQWFQEFKDTWKQKFIPNMEKQMSWTALHETVLEYLEEAKKEV</sequence>
<dbReference type="Pfam" id="PF01510">
    <property type="entry name" value="Amidase_2"/>
    <property type="match status" value="1"/>
</dbReference>
<dbReference type="SMART" id="SM00644">
    <property type="entry name" value="Ami_2"/>
    <property type="match status" value="1"/>
</dbReference>
<organism evidence="7">
    <name type="scientific">Wolbachia endosymbiont of Aleurodicus floccissimus</name>
    <dbReference type="NCBI Taxonomy" id="2152762"/>
    <lineage>
        <taxon>Bacteria</taxon>
        <taxon>Pseudomonadati</taxon>
        <taxon>Pseudomonadota</taxon>
        <taxon>Alphaproteobacteria</taxon>
        <taxon>Rickettsiales</taxon>
        <taxon>Anaplasmataceae</taxon>
        <taxon>Wolbachieae</taxon>
        <taxon>Wolbachia</taxon>
    </lineage>
</organism>
<reference evidence="7" key="1">
    <citation type="submission" date="2018-04" db="EMBL/GenBank/DDBJ databases">
        <authorList>
            <person name="Go L.Y."/>
            <person name="Mitchell J.A."/>
        </authorList>
    </citation>
    <scope>NUCLEOTIDE SEQUENCE</scope>
    <source>
        <strain evidence="7">WBAF</strain>
    </source>
</reference>
<dbReference type="InterPro" id="IPR002502">
    <property type="entry name" value="Amidase_domain"/>
</dbReference>
<feature type="signal peptide" evidence="5">
    <location>
        <begin position="1"/>
        <end position="24"/>
    </location>
</feature>
<dbReference type="EC" id="3.5.1.28" evidence="2"/>
<accession>A0A3B0IWK9</accession>
<dbReference type="PANTHER" id="PTHR30417:SF1">
    <property type="entry name" value="N-ACETYLMURAMOYL-L-ALANINE AMIDASE AMID"/>
    <property type="match status" value="1"/>
</dbReference>
<dbReference type="InterPro" id="IPR036505">
    <property type="entry name" value="Amidase/PGRP_sf"/>
</dbReference>
<dbReference type="CDD" id="cd06583">
    <property type="entry name" value="PGRP"/>
    <property type="match status" value="1"/>
</dbReference>
<keyword evidence="5" id="KW-0732">Signal</keyword>
<name>A0A3B0IWK9_9RICK</name>
<dbReference type="SUPFAM" id="SSF55846">
    <property type="entry name" value="N-acetylmuramoyl-L-alanine amidase-like"/>
    <property type="match status" value="1"/>
</dbReference>
<dbReference type="Gene3D" id="3.40.80.10">
    <property type="entry name" value="Peptidoglycan recognition protein-like"/>
    <property type="match status" value="1"/>
</dbReference>
<dbReference type="PANTHER" id="PTHR30417">
    <property type="entry name" value="N-ACETYLMURAMOYL-L-ALANINE AMIDASE AMID"/>
    <property type="match status" value="1"/>
</dbReference>
<evidence type="ECO:0000256" key="1">
    <source>
        <dbReference type="ARBA" id="ARBA00001561"/>
    </source>
</evidence>
<gene>
    <name evidence="7" type="primary">ampD</name>
    <name evidence="7" type="ORF">WBAF_0081</name>
</gene>
<evidence type="ECO:0000313" key="7">
    <source>
        <dbReference type="EMBL" id="SPP33687.1"/>
    </source>
</evidence>
<proteinExistence type="predicted"/>
<keyword evidence="3 7" id="KW-0378">Hydrolase</keyword>